<comment type="caution">
    <text evidence="2">The sequence shown here is derived from an EMBL/GenBank/DDBJ whole genome shotgun (WGS) entry which is preliminary data.</text>
</comment>
<name>A0A3N0V9Q5_9GAMM</name>
<proteinExistence type="predicted"/>
<dbReference type="InterPro" id="IPR007313">
    <property type="entry name" value="FxsA"/>
</dbReference>
<gene>
    <name evidence="2" type="ORF">ED208_09555</name>
</gene>
<reference evidence="2 3" key="1">
    <citation type="submission" date="2018-10" db="EMBL/GenBank/DDBJ databases">
        <authorList>
            <person name="Chen W.-M."/>
        </authorList>
    </citation>
    <scope>NUCLEOTIDE SEQUENCE [LARGE SCALE GENOMIC DNA]</scope>
    <source>
        <strain evidence="2 3">THS-13</strain>
    </source>
</reference>
<sequence>MPFLLLAILVGVETYGILQAIKLIGGWYTLLWLLGAMAAGSYVIAHGGITALRRIQLAVARGELPAAELFSGLVTAFAGLLLILPGFVTDAIAISLLLGGGRIRKRLGEKLSGQMAQARPDLKRPVTLDGEYRRRS</sequence>
<evidence type="ECO:0000313" key="2">
    <source>
        <dbReference type="EMBL" id="ROH89382.1"/>
    </source>
</evidence>
<keyword evidence="1" id="KW-0812">Transmembrane</keyword>
<dbReference type="AlphaFoldDB" id="A0A3N0V9Q5"/>
<keyword evidence="3" id="KW-1185">Reference proteome</keyword>
<dbReference type="EMBL" id="RJVO01000004">
    <property type="protein sequence ID" value="ROH89382.1"/>
    <property type="molecule type" value="Genomic_DNA"/>
</dbReference>
<evidence type="ECO:0000313" key="3">
    <source>
        <dbReference type="Proteomes" id="UP000282106"/>
    </source>
</evidence>
<feature type="transmembrane region" description="Helical" evidence="1">
    <location>
        <begin position="73"/>
        <end position="98"/>
    </location>
</feature>
<evidence type="ECO:0000256" key="1">
    <source>
        <dbReference type="SAM" id="Phobius"/>
    </source>
</evidence>
<organism evidence="2 3">
    <name type="scientific">Stagnimonas aquatica</name>
    <dbReference type="NCBI Taxonomy" id="2689987"/>
    <lineage>
        <taxon>Bacteria</taxon>
        <taxon>Pseudomonadati</taxon>
        <taxon>Pseudomonadota</taxon>
        <taxon>Gammaproteobacteria</taxon>
        <taxon>Nevskiales</taxon>
        <taxon>Nevskiaceae</taxon>
        <taxon>Stagnimonas</taxon>
    </lineage>
</organism>
<dbReference type="InParanoid" id="A0A3N0V9Q5"/>
<dbReference type="NCBIfam" id="NF008528">
    <property type="entry name" value="PRK11463.1-2"/>
    <property type="match status" value="1"/>
</dbReference>
<dbReference type="GO" id="GO:0016020">
    <property type="term" value="C:membrane"/>
    <property type="evidence" value="ECO:0007669"/>
    <property type="project" value="InterPro"/>
</dbReference>
<dbReference type="PANTHER" id="PTHR35335">
    <property type="entry name" value="UPF0716 PROTEIN FXSA"/>
    <property type="match status" value="1"/>
</dbReference>
<dbReference type="FunCoup" id="A0A3N0V9Q5">
    <property type="interactions" value="99"/>
</dbReference>
<feature type="transmembrane region" description="Helical" evidence="1">
    <location>
        <begin position="30"/>
        <end position="52"/>
    </location>
</feature>
<dbReference type="PANTHER" id="PTHR35335:SF1">
    <property type="entry name" value="UPF0716 PROTEIN FXSA"/>
    <property type="match status" value="1"/>
</dbReference>
<dbReference type="Pfam" id="PF04186">
    <property type="entry name" value="FxsA"/>
    <property type="match status" value="1"/>
</dbReference>
<dbReference type="RefSeq" id="WP_123211679.1">
    <property type="nucleotide sequence ID" value="NZ_RJVO01000004.1"/>
</dbReference>
<protein>
    <submittedName>
        <fullName evidence="2">FxsA family protein</fullName>
    </submittedName>
</protein>
<accession>A0A3N0V9Q5</accession>
<keyword evidence="1" id="KW-0472">Membrane</keyword>
<dbReference type="Proteomes" id="UP000282106">
    <property type="component" value="Unassembled WGS sequence"/>
</dbReference>
<keyword evidence="1" id="KW-1133">Transmembrane helix</keyword>